<keyword evidence="1" id="KW-0812">Transmembrane</keyword>
<dbReference type="Proteomes" id="UP000198822">
    <property type="component" value="Chromosome I"/>
</dbReference>
<feature type="transmembrane region" description="Helical" evidence="1">
    <location>
        <begin position="127"/>
        <end position="150"/>
    </location>
</feature>
<evidence type="ECO:0000256" key="1">
    <source>
        <dbReference type="SAM" id="Phobius"/>
    </source>
</evidence>
<accession>A0A1G8E5Y1</accession>
<keyword evidence="1" id="KW-0472">Membrane</keyword>
<feature type="transmembrane region" description="Helical" evidence="1">
    <location>
        <begin position="12"/>
        <end position="35"/>
    </location>
</feature>
<protein>
    <submittedName>
        <fullName evidence="2">Uncharacterized membrane protein</fullName>
    </submittedName>
</protein>
<dbReference type="Pfam" id="PF07077">
    <property type="entry name" value="DUF1345"/>
    <property type="match status" value="1"/>
</dbReference>
<sequence>MSRVRRRLHGEAVRHALSIAASTILIVGITATIALVTQGRFAFADSLLVGMTLVFAAYGPIFVWLTHLAFGRLRGAALRARLQRTTERNRLMQLLFIGGPKTWAALIAAVGVASVIILATGDARSSIWLVGACVACVVGTWVLLVGVFAAEYMRAWASGDVLRFPGDGDVGFEDFVYLSVQLSTTFASSDVDLVDTSARRLATVHSIVAFAYSTVIVAVFASLLIAGGR</sequence>
<dbReference type="InterPro" id="IPR009781">
    <property type="entry name" value="DUF1345"/>
</dbReference>
<feature type="transmembrane region" description="Helical" evidence="1">
    <location>
        <begin position="207"/>
        <end position="226"/>
    </location>
</feature>
<dbReference type="EMBL" id="LT629695">
    <property type="protein sequence ID" value="SDH65264.1"/>
    <property type="molecule type" value="Genomic_DNA"/>
</dbReference>
<feature type="transmembrane region" description="Helical" evidence="1">
    <location>
        <begin position="47"/>
        <end position="70"/>
    </location>
</feature>
<evidence type="ECO:0000313" key="2">
    <source>
        <dbReference type="EMBL" id="SDH65264.1"/>
    </source>
</evidence>
<dbReference type="OrthoDB" id="64737at2"/>
<reference evidence="3" key="1">
    <citation type="submission" date="2016-10" db="EMBL/GenBank/DDBJ databases">
        <authorList>
            <person name="Varghese N."/>
            <person name="Submissions S."/>
        </authorList>
    </citation>
    <scope>NUCLEOTIDE SEQUENCE [LARGE SCALE GENOMIC DNA]</scope>
    <source>
        <strain evidence="3">DSM 22002</strain>
    </source>
</reference>
<name>A0A1G8E5Y1_9MICO</name>
<evidence type="ECO:0000313" key="3">
    <source>
        <dbReference type="Proteomes" id="UP000198822"/>
    </source>
</evidence>
<keyword evidence="1" id="KW-1133">Transmembrane helix</keyword>
<gene>
    <name evidence="2" type="ORF">SAMN04489720_1899</name>
</gene>
<feature type="transmembrane region" description="Helical" evidence="1">
    <location>
        <begin position="91"/>
        <end position="121"/>
    </location>
</feature>
<dbReference type="RefSeq" id="WP_092504484.1">
    <property type="nucleotide sequence ID" value="NZ_LT629695.1"/>
</dbReference>
<proteinExistence type="predicted"/>
<dbReference type="AlphaFoldDB" id="A0A1G8E5Y1"/>
<organism evidence="2 3">
    <name type="scientific">Agrococcus jejuensis</name>
    <dbReference type="NCBI Taxonomy" id="399736"/>
    <lineage>
        <taxon>Bacteria</taxon>
        <taxon>Bacillati</taxon>
        <taxon>Actinomycetota</taxon>
        <taxon>Actinomycetes</taxon>
        <taxon>Micrococcales</taxon>
        <taxon>Microbacteriaceae</taxon>
        <taxon>Agrococcus</taxon>
    </lineage>
</organism>
<keyword evidence="3" id="KW-1185">Reference proteome</keyword>